<protein>
    <submittedName>
        <fullName evidence="1">Uncharacterized protein</fullName>
    </submittedName>
</protein>
<organism evidence="1 2">
    <name type="scientific">Nitrobacter vulgaris</name>
    <dbReference type="NCBI Taxonomy" id="29421"/>
    <lineage>
        <taxon>Bacteria</taxon>
        <taxon>Pseudomonadati</taxon>
        <taxon>Pseudomonadota</taxon>
        <taxon>Alphaproteobacteria</taxon>
        <taxon>Hyphomicrobiales</taxon>
        <taxon>Nitrobacteraceae</taxon>
        <taxon>Nitrobacter</taxon>
    </lineage>
</organism>
<keyword evidence="2" id="KW-1185">Reference proteome</keyword>
<evidence type="ECO:0000313" key="2">
    <source>
        <dbReference type="Proteomes" id="UP000189940"/>
    </source>
</evidence>
<evidence type="ECO:0000313" key="1">
    <source>
        <dbReference type="EMBL" id="OPH84198.1"/>
    </source>
</evidence>
<name>A0A1V4I1U0_NITVU</name>
<dbReference type="AlphaFoldDB" id="A0A1V4I1U0"/>
<gene>
    <name evidence="1" type="ORF">B2M20_02635</name>
</gene>
<dbReference type="Proteomes" id="UP000189940">
    <property type="component" value="Unassembled WGS sequence"/>
</dbReference>
<comment type="caution">
    <text evidence="1">The sequence shown here is derived from an EMBL/GenBank/DDBJ whole genome shotgun (WGS) entry which is preliminary data.</text>
</comment>
<dbReference type="RefSeq" id="WP_079445553.1">
    <property type="nucleotide sequence ID" value="NZ_JAVDPZ010000008.1"/>
</dbReference>
<dbReference type="OrthoDB" id="8107482at2"/>
<reference evidence="1 2" key="1">
    <citation type="submission" date="2017-02" db="EMBL/GenBank/DDBJ databases">
        <title>Genome sequence of the nitrite-oxidizing bacterium Nitrobacter vulgaris strain Ab1.</title>
        <authorList>
            <person name="Mellbye B.L."/>
            <person name="Davis E.W."/>
            <person name="Spieck E."/>
            <person name="Chang J.H."/>
            <person name="Bottomley P.J."/>
            <person name="Sayavedra-Soto L.A."/>
        </authorList>
    </citation>
    <scope>NUCLEOTIDE SEQUENCE [LARGE SCALE GENOMIC DNA]</scope>
    <source>
        <strain evidence="1 2">Ab1</strain>
    </source>
</reference>
<sequence>MQVILAVEAPTTFRFDKVIELDEAYHLLKADQYSQIYEFMRPFTDAMYNSLLGSDDPSDEEPAS</sequence>
<proteinExistence type="predicted"/>
<dbReference type="EMBL" id="MWPQ01000006">
    <property type="protein sequence ID" value="OPH84198.1"/>
    <property type="molecule type" value="Genomic_DNA"/>
</dbReference>
<accession>A0A1V4I1U0</accession>